<proteinExistence type="predicted"/>
<evidence type="ECO:0000313" key="1">
    <source>
        <dbReference type="EMBL" id="RMO61270.1"/>
    </source>
</evidence>
<comment type="caution">
    <text evidence="1">The sequence shown here is derived from an EMBL/GenBank/DDBJ whole genome shotgun (WGS) entry which is preliminary data.</text>
</comment>
<sequence length="66" mass="7033">MSCALPFDQQNADLNATRPTCAAPLTLELKKAFPNTPGVHKVDAFAGQTNAQADLAVSRVRYGCVQ</sequence>
<gene>
    <name evidence="1" type="ORF">ALQ37_101805</name>
</gene>
<name>A0A0N8T9B0_PSEAP</name>
<reference evidence="1 2" key="1">
    <citation type="submission" date="2018-08" db="EMBL/GenBank/DDBJ databases">
        <title>Recombination of ecologically and evolutionarily significant loci maintains genetic cohesion in the Pseudomonas syringae species complex.</title>
        <authorList>
            <person name="Dillon M."/>
            <person name="Thakur S."/>
            <person name="Almeida R.N.D."/>
            <person name="Weir B.S."/>
            <person name="Guttman D.S."/>
        </authorList>
    </citation>
    <scope>NUCLEOTIDE SEQUENCE [LARGE SCALE GENOMIC DNA]</scope>
    <source>
        <strain evidence="1 2">ICMP 4388</strain>
    </source>
</reference>
<protein>
    <submittedName>
        <fullName evidence="1">Glycerophosphoryl diester phosphodiesterase, periplasmic</fullName>
    </submittedName>
</protein>
<dbReference type="Proteomes" id="UP000274541">
    <property type="component" value="Unassembled WGS sequence"/>
</dbReference>
<dbReference type="AlphaFoldDB" id="A0A0N8T9B0"/>
<organism evidence="1 2">
    <name type="scientific">Pseudomonas syringae pv. aptata</name>
    <dbReference type="NCBI Taxonomy" id="83167"/>
    <lineage>
        <taxon>Bacteria</taxon>
        <taxon>Pseudomonadati</taxon>
        <taxon>Pseudomonadota</taxon>
        <taxon>Gammaproteobacteria</taxon>
        <taxon>Pseudomonadales</taxon>
        <taxon>Pseudomonadaceae</taxon>
        <taxon>Pseudomonas</taxon>
        <taxon>Pseudomonas syringae</taxon>
    </lineage>
</organism>
<dbReference type="EMBL" id="RBPX01000286">
    <property type="protein sequence ID" value="RMO61270.1"/>
    <property type="molecule type" value="Genomic_DNA"/>
</dbReference>
<evidence type="ECO:0000313" key="2">
    <source>
        <dbReference type="Proteomes" id="UP000274541"/>
    </source>
</evidence>
<accession>A0A0N8T9B0</accession>